<dbReference type="InterPro" id="IPR021215">
    <property type="entry name" value="DUF2752"/>
</dbReference>
<feature type="transmembrane region" description="Helical" evidence="1">
    <location>
        <begin position="60"/>
        <end position="80"/>
    </location>
</feature>
<dbReference type="EMBL" id="JAMRYM010000034">
    <property type="protein sequence ID" value="MCM6762667.1"/>
    <property type="molecule type" value="Genomic_DNA"/>
</dbReference>
<keyword evidence="1" id="KW-0472">Membrane</keyword>
<comment type="caution">
    <text evidence="2">The sequence shown here is derived from an EMBL/GenBank/DDBJ whole genome shotgun (WGS) entry which is preliminary data.</text>
</comment>
<organism evidence="2 3">
    <name type="scientific">Rathayibacter rubneri</name>
    <dbReference type="NCBI Taxonomy" id="2950106"/>
    <lineage>
        <taxon>Bacteria</taxon>
        <taxon>Bacillati</taxon>
        <taxon>Actinomycetota</taxon>
        <taxon>Actinomycetes</taxon>
        <taxon>Micrococcales</taxon>
        <taxon>Microbacteriaceae</taxon>
        <taxon>Rathayibacter</taxon>
    </lineage>
</organism>
<accession>A0A9X2DXI2</accession>
<gene>
    <name evidence="2" type="ORF">NB037_09595</name>
</gene>
<keyword evidence="1" id="KW-0812">Transmembrane</keyword>
<protein>
    <submittedName>
        <fullName evidence="2">DUF2752 domain-containing protein</fullName>
    </submittedName>
</protein>
<keyword evidence="1" id="KW-1133">Transmembrane helix</keyword>
<sequence>MGHLVLAVAVLETDPYESTLFPPCAFREWTGVPCPACGATRAFSSLVHGDLAGVLSSNPLLIVFEACVVLCVIGTFAVGCDREKLGEALLNLSGAVLMVGVAARYLSLAALAALAA</sequence>
<dbReference type="AlphaFoldDB" id="A0A9X2DXI2"/>
<reference evidence="2" key="1">
    <citation type="submission" date="2022-06" db="EMBL/GenBank/DDBJ databases">
        <title>Whole genome shotgun sequencing (WGS) of Rathayibacter sp. ZW T2_19, isolated from stored onions (Allium cepa).</title>
        <authorList>
            <person name="Stoll D.A."/>
            <person name="Huch M."/>
        </authorList>
    </citation>
    <scope>NUCLEOTIDE SEQUENCE</scope>
    <source>
        <strain evidence="2">ZW T2_19</strain>
    </source>
</reference>
<dbReference type="Proteomes" id="UP001155240">
    <property type="component" value="Unassembled WGS sequence"/>
</dbReference>
<keyword evidence="3" id="KW-1185">Reference proteome</keyword>
<evidence type="ECO:0000313" key="3">
    <source>
        <dbReference type="Proteomes" id="UP001155240"/>
    </source>
</evidence>
<proteinExistence type="predicted"/>
<evidence type="ECO:0000313" key="2">
    <source>
        <dbReference type="EMBL" id="MCM6762667.1"/>
    </source>
</evidence>
<dbReference type="RefSeq" id="WP_251945432.1">
    <property type="nucleotide sequence ID" value="NZ_JAMRYM010000034.1"/>
</dbReference>
<dbReference type="Pfam" id="PF10825">
    <property type="entry name" value="DUF2752"/>
    <property type="match status" value="1"/>
</dbReference>
<feature type="transmembrane region" description="Helical" evidence="1">
    <location>
        <begin position="92"/>
        <end position="115"/>
    </location>
</feature>
<evidence type="ECO:0000256" key="1">
    <source>
        <dbReference type="SAM" id="Phobius"/>
    </source>
</evidence>
<name>A0A9X2DXI2_9MICO</name>